<keyword evidence="1" id="KW-0479">Metal-binding</keyword>
<dbReference type="Gene3D" id="3.30.40.10">
    <property type="entry name" value="Zinc/RING finger domain, C3HC4 (zinc finger)"/>
    <property type="match status" value="1"/>
</dbReference>
<accession>A0ABD1WYR6</accession>
<dbReference type="PANTHER" id="PTHR31150">
    <property type="entry name" value="EXPRESSED PROTEIN"/>
    <property type="match status" value="1"/>
</dbReference>
<name>A0ABD1WYR6_9LAMI</name>
<proteinExistence type="predicted"/>
<dbReference type="CDD" id="cd16448">
    <property type="entry name" value="RING-H2"/>
    <property type="match status" value="1"/>
</dbReference>
<evidence type="ECO:0000256" key="2">
    <source>
        <dbReference type="SAM" id="MobiDB-lite"/>
    </source>
</evidence>
<evidence type="ECO:0000313" key="4">
    <source>
        <dbReference type="EMBL" id="KAL2554861.1"/>
    </source>
</evidence>
<dbReference type="GO" id="GO:0008270">
    <property type="term" value="F:zinc ion binding"/>
    <property type="evidence" value="ECO:0007669"/>
    <property type="project" value="UniProtKB-KW"/>
</dbReference>
<evidence type="ECO:0000259" key="3">
    <source>
        <dbReference type="PROSITE" id="PS50089"/>
    </source>
</evidence>
<keyword evidence="1" id="KW-0862">Zinc</keyword>
<dbReference type="PANTHER" id="PTHR31150:SF19">
    <property type="entry name" value="RING-TYPE DOMAIN-CONTAINING PROTEIN"/>
    <property type="match status" value="1"/>
</dbReference>
<protein>
    <recommendedName>
        <fullName evidence="3">RING-type domain-containing protein</fullName>
    </recommendedName>
</protein>
<comment type="caution">
    <text evidence="4">The sequence shown here is derived from an EMBL/GenBank/DDBJ whole genome shotgun (WGS) entry which is preliminary data.</text>
</comment>
<dbReference type="Proteomes" id="UP001604277">
    <property type="component" value="Unassembled WGS sequence"/>
</dbReference>
<dbReference type="PROSITE" id="PS50089">
    <property type="entry name" value="ZF_RING_2"/>
    <property type="match status" value="1"/>
</dbReference>
<organism evidence="4 5">
    <name type="scientific">Forsythia ovata</name>
    <dbReference type="NCBI Taxonomy" id="205694"/>
    <lineage>
        <taxon>Eukaryota</taxon>
        <taxon>Viridiplantae</taxon>
        <taxon>Streptophyta</taxon>
        <taxon>Embryophyta</taxon>
        <taxon>Tracheophyta</taxon>
        <taxon>Spermatophyta</taxon>
        <taxon>Magnoliopsida</taxon>
        <taxon>eudicotyledons</taxon>
        <taxon>Gunneridae</taxon>
        <taxon>Pentapetalae</taxon>
        <taxon>asterids</taxon>
        <taxon>lamiids</taxon>
        <taxon>Lamiales</taxon>
        <taxon>Oleaceae</taxon>
        <taxon>Forsythieae</taxon>
        <taxon>Forsythia</taxon>
    </lineage>
</organism>
<feature type="domain" description="RING-type" evidence="3">
    <location>
        <begin position="734"/>
        <end position="789"/>
    </location>
</feature>
<keyword evidence="5" id="KW-1185">Reference proteome</keyword>
<sequence length="794" mass="86216">MAQNSKITEENPLWHKTKKPPEKTTGYALPFPAQFRDVLMLHSCVPDMNGWHYLMLRQSMGFGNPPALSSPLERHGDLAVTSRPSVADVTSKLTCGATISGADLMSFRYMSLPYSHSPRDDMQGTCRSYPLDRNTESIMMDCIVNPSGLTNPQTNSNLINVRNNASKLPRVPEISHPEVSARQLIDGNNMITADCFMNGGVFSTDYQHPEVNMKFMPVRGGVAAGHPMTTQGGEPKASSLSRSQISGTFSNLGSSTSMLQCDESFGQFGSPGKIDGSFLTLGTGANTETRVHRNFSTREIASKLNEVDSSKYNCHARQTTRNPLTHTEFAGRTASFQTNAGGLPSSSCNLGGQTSSCNDVGIDRGHDTNPKSIPFFTFQSLQADKHRNHSVNSDRDSNFQVDTAPSLMPFGSTSISHPECTRWSALASESAKPTMFPNQSTPHHQQNCYVESSTRVSSESFMNFHRLQNQGSSIRHAQLGNLVPLSKGHVVDSGLFPTSVQPVGKLITQGRASEVVNPSPTSVQPIGQLPSCRNVNSVLALGYGMIPERSGFQLSGRSTTQSAAGGPFPKRLGVQPYDLATEGDLHQTQNCQLVHYLQKPVGHPIATGPPQVSFPAHVNPCRLSVTAGQPHSPTQLSKEFPKADYTKGQVIPVAKVDFRSQASNVLCRPSLKRRANENSPAAPLVQRRKIVPQPVILHSRSYQQKYIPPPVPAAPLHIKWQGLDQPTKPTGQKCLLCKRDLSFTPEGPIHQPAASPAVAVLPCGHTFHDHCLQNITPDDQSKSPPCIPCAIGEM</sequence>
<dbReference type="InterPro" id="IPR013083">
    <property type="entry name" value="Znf_RING/FYVE/PHD"/>
</dbReference>
<keyword evidence="1" id="KW-0863">Zinc-finger</keyword>
<evidence type="ECO:0000313" key="5">
    <source>
        <dbReference type="Proteomes" id="UP001604277"/>
    </source>
</evidence>
<dbReference type="AlphaFoldDB" id="A0ABD1WYR6"/>
<dbReference type="EMBL" id="JBFOLJ010000002">
    <property type="protein sequence ID" value="KAL2554861.1"/>
    <property type="molecule type" value="Genomic_DNA"/>
</dbReference>
<reference evidence="5" key="1">
    <citation type="submission" date="2024-07" db="EMBL/GenBank/DDBJ databases">
        <title>Two chromosome-level genome assemblies of Korean endemic species Abeliophyllum distichum and Forsythia ovata (Oleaceae).</title>
        <authorList>
            <person name="Jang H."/>
        </authorList>
    </citation>
    <scope>NUCLEOTIDE SEQUENCE [LARGE SCALE GENOMIC DNA]</scope>
</reference>
<dbReference type="InterPro" id="IPR001841">
    <property type="entry name" value="Znf_RING"/>
</dbReference>
<gene>
    <name evidence="4" type="ORF">Fot_08480</name>
</gene>
<evidence type="ECO:0000256" key="1">
    <source>
        <dbReference type="PROSITE-ProRule" id="PRU00175"/>
    </source>
</evidence>
<feature type="region of interest" description="Disordered" evidence="2">
    <location>
        <begin position="1"/>
        <end position="21"/>
    </location>
</feature>
<dbReference type="SUPFAM" id="SSF57850">
    <property type="entry name" value="RING/U-box"/>
    <property type="match status" value="1"/>
</dbReference>